<dbReference type="EMBL" id="BAAAFE010000008">
    <property type="protein sequence ID" value="GAA0865606.1"/>
    <property type="molecule type" value="Genomic_DNA"/>
</dbReference>
<keyword evidence="2" id="KW-1185">Reference proteome</keyword>
<sequence length="92" mass="10282">MRACYGFGEAKGSGPIEGWVRKGSREDAKRMAFAAKRPFDLAPATEISLFENWAYGSALPLRVFVSLRLRVNQILPRLPPAPLREYGRDSCP</sequence>
<reference evidence="1 2" key="1">
    <citation type="journal article" date="2019" name="Int. J. Syst. Evol. Microbiol.">
        <title>The Global Catalogue of Microorganisms (GCM) 10K type strain sequencing project: providing services to taxonomists for standard genome sequencing and annotation.</title>
        <authorList>
            <consortium name="The Broad Institute Genomics Platform"/>
            <consortium name="The Broad Institute Genome Sequencing Center for Infectious Disease"/>
            <person name="Wu L."/>
            <person name="Ma J."/>
        </authorList>
    </citation>
    <scope>NUCLEOTIDE SEQUENCE [LARGE SCALE GENOMIC DNA]</scope>
    <source>
        <strain evidence="1 2">JCM 15910</strain>
    </source>
</reference>
<name>A0ABN1M8Q2_9SPHN</name>
<evidence type="ECO:0000313" key="2">
    <source>
        <dbReference type="Proteomes" id="UP001500738"/>
    </source>
</evidence>
<organism evidence="1 2">
    <name type="scientific">Sphingopyxis soli</name>
    <dbReference type="NCBI Taxonomy" id="592051"/>
    <lineage>
        <taxon>Bacteria</taxon>
        <taxon>Pseudomonadati</taxon>
        <taxon>Pseudomonadota</taxon>
        <taxon>Alphaproteobacteria</taxon>
        <taxon>Sphingomonadales</taxon>
        <taxon>Sphingomonadaceae</taxon>
        <taxon>Sphingopyxis</taxon>
    </lineage>
</organism>
<comment type="caution">
    <text evidence="1">The sequence shown here is derived from an EMBL/GenBank/DDBJ whole genome shotgun (WGS) entry which is preliminary data.</text>
</comment>
<gene>
    <name evidence="1" type="ORF">GCM10009115_24850</name>
</gene>
<protein>
    <submittedName>
        <fullName evidence="1">Uncharacterized protein</fullName>
    </submittedName>
</protein>
<proteinExistence type="predicted"/>
<accession>A0ABN1M8Q2</accession>
<dbReference type="Proteomes" id="UP001500738">
    <property type="component" value="Unassembled WGS sequence"/>
</dbReference>
<evidence type="ECO:0000313" key="1">
    <source>
        <dbReference type="EMBL" id="GAA0865606.1"/>
    </source>
</evidence>